<accession>A0A4Q2E678</accession>
<sequence length="92" mass="9667">MKKSYIVLAVMAGLAMVNSAMAQSVTVDVPSGYKVVIVPSSTTVPQAVTVAPAPSQTVYAAPAPAPVYHPRARHVASVAEGMVIEHQYDDHH</sequence>
<dbReference type="EMBL" id="QJSL01000016">
    <property type="protein sequence ID" value="RXW27826.1"/>
    <property type="molecule type" value="Genomic_DNA"/>
</dbReference>
<dbReference type="RefSeq" id="WP_028019657.1">
    <property type="nucleotide sequence ID" value="NZ_JAWDAX010000002.1"/>
</dbReference>
<feature type="signal peptide" evidence="1">
    <location>
        <begin position="1"/>
        <end position="22"/>
    </location>
</feature>
<name>A0A4Q2E678_ENTCL</name>
<dbReference type="Proteomes" id="UP000290875">
    <property type="component" value="Unassembled WGS sequence"/>
</dbReference>
<reference evidence="2 3" key="1">
    <citation type="submission" date="2018-06" db="EMBL/GenBank/DDBJ databases">
        <title>Carbapenemase-producing Enterobacteriaceae present in wastewater treatment plant effluent and nearby surface waters in the US.</title>
        <authorList>
            <person name="Mathys D.A."/>
            <person name="Mollenkopf D.F."/>
            <person name="Feicht S.M."/>
            <person name="Adams R.J."/>
            <person name="Albers A.L."/>
            <person name="Grooters S.V."/>
            <person name="Stuever D.M."/>
            <person name="Daniels J.B."/>
            <person name="Wittum T.E."/>
        </authorList>
    </citation>
    <scope>NUCLEOTIDE SEQUENCE [LARGE SCALE GENOMIC DNA]</scope>
    <source>
        <strain evidence="2 3">GEO_4_Eff_A</strain>
    </source>
</reference>
<comment type="caution">
    <text evidence="2">The sequence shown here is derived from an EMBL/GenBank/DDBJ whole genome shotgun (WGS) entry which is preliminary data.</text>
</comment>
<dbReference type="AlphaFoldDB" id="A0A4Q2E678"/>
<gene>
    <name evidence="2" type="ORF">DM877_16960</name>
</gene>
<protein>
    <submittedName>
        <fullName evidence="2">Uncharacterized protein</fullName>
    </submittedName>
</protein>
<evidence type="ECO:0000313" key="3">
    <source>
        <dbReference type="Proteomes" id="UP000290875"/>
    </source>
</evidence>
<feature type="chain" id="PRO_5020696868" evidence="1">
    <location>
        <begin position="23"/>
        <end position="92"/>
    </location>
</feature>
<organism evidence="2 3">
    <name type="scientific">Enterobacter cloacae</name>
    <dbReference type="NCBI Taxonomy" id="550"/>
    <lineage>
        <taxon>Bacteria</taxon>
        <taxon>Pseudomonadati</taxon>
        <taxon>Pseudomonadota</taxon>
        <taxon>Gammaproteobacteria</taxon>
        <taxon>Enterobacterales</taxon>
        <taxon>Enterobacteriaceae</taxon>
        <taxon>Enterobacter</taxon>
        <taxon>Enterobacter cloacae complex</taxon>
    </lineage>
</organism>
<proteinExistence type="predicted"/>
<keyword evidence="1" id="KW-0732">Signal</keyword>
<evidence type="ECO:0000313" key="2">
    <source>
        <dbReference type="EMBL" id="RXW27826.1"/>
    </source>
</evidence>
<evidence type="ECO:0000256" key="1">
    <source>
        <dbReference type="SAM" id="SignalP"/>
    </source>
</evidence>